<feature type="domain" description="GGDEF" evidence="7">
    <location>
        <begin position="299"/>
        <end position="444"/>
    </location>
</feature>
<keyword evidence="3" id="KW-0175">Coiled coil</keyword>
<dbReference type="Pfam" id="PF00563">
    <property type="entry name" value="EAL"/>
    <property type="match status" value="1"/>
</dbReference>
<evidence type="ECO:0000259" key="5">
    <source>
        <dbReference type="PROSITE" id="PS50113"/>
    </source>
</evidence>
<dbReference type="SMART" id="SM00267">
    <property type="entry name" value="GGDEF"/>
    <property type="match status" value="1"/>
</dbReference>
<dbReference type="Gene3D" id="3.40.50.2300">
    <property type="match status" value="1"/>
</dbReference>
<dbReference type="CDD" id="cd00130">
    <property type="entry name" value="PAS"/>
    <property type="match status" value="1"/>
</dbReference>
<evidence type="ECO:0000313" key="8">
    <source>
        <dbReference type="EMBL" id="CAI4030666.1"/>
    </source>
</evidence>
<dbReference type="SUPFAM" id="SSF52172">
    <property type="entry name" value="CheY-like"/>
    <property type="match status" value="1"/>
</dbReference>
<dbReference type="PANTHER" id="PTHR44757:SF2">
    <property type="entry name" value="BIOFILM ARCHITECTURE MAINTENANCE PROTEIN MBAA"/>
    <property type="match status" value="1"/>
</dbReference>
<dbReference type="NCBIfam" id="TIGR00254">
    <property type="entry name" value="GGDEF"/>
    <property type="match status" value="1"/>
</dbReference>
<dbReference type="SUPFAM" id="SSF141868">
    <property type="entry name" value="EAL domain-like"/>
    <property type="match status" value="1"/>
</dbReference>
<evidence type="ECO:0000313" key="9">
    <source>
        <dbReference type="Proteomes" id="UP001179121"/>
    </source>
</evidence>
<feature type="coiled-coil region" evidence="3">
    <location>
        <begin position="414"/>
        <end position="466"/>
    </location>
</feature>
<dbReference type="SUPFAM" id="SSF55073">
    <property type="entry name" value="Nucleotide cyclase"/>
    <property type="match status" value="1"/>
</dbReference>
<organism evidence="8 9">
    <name type="scientific">Nitrospira tepida</name>
    <dbReference type="NCBI Taxonomy" id="2973512"/>
    <lineage>
        <taxon>Bacteria</taxon>
        <taxon>Pseudomonadati</taxon>
        <taxon>Nitrospirota</taxon>
        <taxon>Nitrospiria</taxon>
        <taxon>Nitrospirales</taxon>
        <taxon>Nitrospiraceae</taxon>
        <taxon>Nitrospira</taxon>
    </lineage>
</organism>
<dbReference type="SMART" id="SM00448">
    <property type="entry name" value="REC"/>
    <property type="match status" value="1"/>
</dbReference>
<comment type="catalytic activity">
    <reaction evidence="1">
        <text>3',3'-c-di-GMP + H2O = 5'-phosphoguanylyl(3'-&gt;5')guanosine + H(+)</text>
        <dbReference type="Rhea" id="RHEA:24902"/>
        <dbReference type="ChEBI" id="CHEBI:15377"/>
        <dbReference type="ChEBI" id="CHEBI:15378"/>
        <dbReference type="ChEBI" id="CHEBI:58754"/>
        <dbReference type="ChEBI" id="CHEBI:58805"/>
        <dbReference type="EC" id="3.1.4.52"/>
    </reaction>
    <physiologicalReaction direction="left-to-right" evidence="1">
        <dbReference type="Rhea" id="RHEA:24903"/>
    </physiologicalReaction>
</comment>
<evidence type="ECO:0000256" key="3">
    <source>
        <dbReference type="SAM" id="Coils"/>
    </source>
</evidence>
<dbReference type="GO" id="GO:0071111">
    <property type="term" value="F:cyclic-guanylate-specific phosphodiesterase activity"/>
    <property type="evidence" value="ECO:0007669"/>
    <property type="project" value="UniProtKB-EC"/>
</dbReference>
<sequence>MTGAPPVKRPLVLVVDDEPGIQSLIGETLSQAGFEVEAVSTGQEAVTRFPLLKPDLVLMDVLLPGMNGFAACSLLRRLPQAAHVPIVFMTSFEDTESVERAYEAGATDFMSKPFNPLILGHRVRYLLRAGAALRELSRSKEHLAHAQHLAQVGSWEWDLAKRQLRVSERAAIILGLSIREFSGSLDEFLSLAPAAVGGLFKSVLEGSFVPHHPSRQDHTLTMPDGEQRTVSLQARALPAEDGRTVVSLTGTVQDITERRRIEEHIHHLAYYDSLTGLPNRLLFRDRAQQALAAAKRHEAMLGILFLDIDRFKFINDSLGHSAGDALLKQVAERIMEAIRASDSVVRPGTSETAGAVARLGGDEFTILLPDLRQPDHASGIARRILSAIANPFLVEGREVFITGSIGISLHPSDGENLEELLKNADTAMYQAKNEGRNNYQFYSRSMNEMAADRLALENDLRRAIERHELRLHYQPLVDIHTGLVIGVEALLRWAHPTRGLLPPGRFVDLVEEIGLGQAVGEWVLETACRETAPWQSADGRPLIVAVNVSNAQFSDRGLVTRLSRLLRETGFASSRLELELTETIMMPQPEEAAAVLQQLKGMGLRLALDDFGTGYSSIGHLRTLPFDTVKIDRSFITEVATNATDATIAEAMITMAHARDLRVLAEGIETVPQLSLLRQLGCDEVQGYLFSPPVPADSIPPLLTGPIVPRG</sequence>
<dbReference type="EMBL" id="OX365700">
    <property type="protein sequence ID" value="CAI4030666.1"/>
    <property type="molecule type" value="Genomic_DNA"/>
</dbReference>
<proteinExistence type="predicted"/>
<dbReference type="CDD" id="cd01948">
    <property type="entry name" value="EAL"/>
    <property type="match status" value="1"/>
</dbReference>
<dbReference type="PROSITE" id="PS50110">
    <property type="entry name" value="RESPONSE_REGULATORY"/>
    <property type="match status" value="1"/>
</dbReference>
<dbReference type="PROSITE" id="PS50883">
    <property type="entry name" value="EAL"/>
    <property type="match status" value="1"/>
</dbReference>
<evidence type="ECO:0000259" key="7">
    <source>
        <dbReference type="PROSITE" id="PS50887"/>
    </source>
</evidence>
<dbReference type="SMART" id="SM00052">
    <property type="entry name" value="EAL"/>
    <property type="match status" value="1"/>
</dbReference>
<dbReference type="CDD" id="cd01949">
    <property type="entry name" value="GGDEF"/>
    <property type="match status" value="1"/>
</dbReference>
<keyword evidence="9" id="KW-1185">Reference proteome</keyword>
<dbReference type="Gene3D" id="3.30.450.20">
    <property type="entry name" value="PAS domain"/>
    <property type="match status" value="1"/>
</dbReference>
<dbReference type="NCBIfam" id="TIGR00229">
    <property type="entry name" value="sensory_box"/>
    <property type="match status" value="1"/>
</dbReference>
<dbReference type="PANTHER" id="PTHR44757">
    <property type="entry name" value="DIGUANYLATE CYCLASE DGCP"/>
    <property type="match status" value="1"/>
</dbReference>
<dbReference type="FunFam" id="3.20.20.450:FF:000001">
    <property type="entry name" value="Cyclic di-GMP phosphodiesterase yahA"/>
    <property type="match status" value="1"/>
</dbReference>
<evidence type="ECO:0000256" key="2">
    <source>
        <dbReference type="PROSITE-ProRule" id="PRU00169"/>
    </source>
</evidence>
<feature type="domain" description="Response regulatory" evidence="4">
    <location>
        <begin position="11"/>
        <end position="127"/>
    </location>
</feature>
<dbReference type="AlphaFoldDB" id="A0AA86T2U5"/>
<dbReference type="Gene3D" id="3.20.20.450">
    <property type="entry name" value="EAL domain"/>
    <property type="match status" value="1"/>
</dbReference>
<dbReference type="InterPro" id="IPR000014">
    <property type="entry name" value="PAS"/>
</dbReference>
<dbReference type="FunFam" id="3.30.70.270:FF:000001">
    <property type="entry name" value="Diguanylate cyclase domain protein"/>
    <property type="match status" value="1"/>
</dbReference>
<evidence type="ECO:0000259" key="6">
    <source>
        <dbReference type="PROSITE" id="PS50883"/>
    </source>
</evidence>
<feature type="domain" description="PAC" evidence="5">
    <location>
        <begin position="214"/>
        <end position="267"/>
    </location>
</feature>
<feature type="modified residue" description="4-aspartylphosphate" evidence="2">
    <location>
        <position position="60"/>
    </location>
</feature>
<dbReference type="InterPro" id="IPR000160">
    <property type="entry name" value="GGDEF_dom"/>
</dbReference>
<dbReference type="InterPro" id="IPR035965">
    <property type="entry name" value="PAS-like_dom_sf"/>
</dbReference>
<evidence type="ECO:0000256" key="1">
    <source>
        <dbReference type="ARBA" id="ARBA00051114"/>
    </source>
</evidence>
<feature type="domain" description="EAL" evidence="6">
    <location>
        <begin position="453"/>
        <end position="707"/>
    </location>
</feature>
<dbReference type="PROSITE" id="PS50113">
    <property type="entry name" value="PAC"/>
    <property type="match status" value="1"/>
</dbReference>
<dbReference type="InterPro" id="IPR001633">
    <property type="entry name" value="EAL_dom"/>
</dbReference>
<dbReference type="Proteomes" id="UP001179121">
    <property type="component" value="Chromosome"/>
</dbReference>
<dbReference type="InterPro" id="IPR043128">
    <property type="entry name" value="Rev_trsase/Diguanyl_cyclase"/>
</dbReference>
<dbReference type="InterPro" id="IPR000700">
    <property type="entry name" value="PAS-assoc_C"/>
</dbReference>
<dbReference type="Pfam" id="PF00990">
    <property type="entry name" value="GGDEF"/>
    <property type="match status" value="2"/>
</dbReference>
<evidence type="ECO:0000259" key="4">
    <source>
        <dbReference type="PROSITE" id="PS50110"/>
    </source>
</evidence>
<dbReference type="GO" id="GO:0071732">
    <property type="term" value="P:cellular response to nitric oxide"/>
    <property type="evidence" value="ECO:0007669"/>
    <property type="project" value="UniProtKB-ARBA"/>
</dbReference>
<dbReference type="InterPro" id="IPR029787">
    <property type="entry name" value="Nucleotide_cyclase"/>
</dbReference>
<dbReference type="Pfam" id="PF00072">
    <property type="entry name" value="Response_reg"/>
    <property type="match status" value="1"/>
</dbReference>
<dbReference type="SUPFAM" id="SSF55785">
    <property type="entry name" value="PYP-like sensor domain (PAS domain)"/>
    <property type="match status" value="1"/>
</dbReference>
<dbReference type="Gene3D" id="2.10.70.100">
    <property type="match status" value="1"/>
</dbReference>
<protein>
    <submittedName>
        <fullName evidence="8">EAL domain-containing protein</fullName>
    </submittedName>
</protein>
<dbReference type="Gene3D" id="3.30.70.270">
    <property type="match status" value="1"/>
</dbReference>
<dbReference type="InterPro" id="IPR035919">
    <property type="entry name" value="EAL_sf"/>
</dbReference>
<gene>
    <name evidence="8" type="ORF">DNFV4_01094</name>
</gene>
<dbReference type="KEGG" id="nti:DNFV4_01094"/>
<dbReference type="InterPro" id="IPR052155">
    <property type="entry name" value="Biofilm_reg_signaling"/>
</dbReference>
<dbReference type="PROSITE" id="PS50887">
    <property type="entry name" value="GGDEF"/>
    <property type="match status" value="1"/>
</dbReference>
<reference evidence="8" key="1">
    <citation type="submission" date="2022-10" db="EMBL/GenBank/DDBJ databases">
        <authorList>
            <person name="Koch H."/>
        </authorList>
    </citation>
    <scope>NUCLEOTIDE SEQUENCE</scope>
    <source>
        <strain evidence="8">DNF</strain>
    </source>
</reference>
<keyword evidence="2" id="KW-0597">Phosphoprotein</keyword>
<dbReference type="GO" id="GO:0000160">
    <property type="term" value="P:phosphorelay signal transduction system"/>
    <property type="evidence" value="ECO:0007669"/>
    <property type="project" value="InterPro"/>
</dbReference>
<dbReference type="InterPro" id="IPR001789">
    <property type="entry name" value="Sig_transdc_resp-reg_receiver"/>
</dbReference>
<accession>A0AA86T2U5</accession>
<name>A0AA86T2U5_9BACT</name>
<dbReference type="InterPro" id="IPR011006">
    <property type="entry name" value="CheY-like_superfamily"/>
</dbReference>